<dbReference type="PANTHER" id="PTHR22950:SF682">
    <property type="entry name" value="TRANSMEMBRANE AMINO ACID TRANSPORTER FAMILY PROTEIN"/>
    <property type="match status" value="1"/>
</dbReference>
<sequence>MSTVVCASCIVAVSLYMILAVSGMYQFGYNTNEDILTNLGHNSPAMAITQLLMAANIGLSFPMNVYPSRFTLEMLLFSDAKPSAMRRYLMTLSFVGLAAIVAIAVPNITTVFSILGGSSAVLVSFVLPAAFYLHLTTGSLVSTQNIKVSILLAMAIIFGVVTTGSSIALAAFPELAKS</sequence>
<accession>A0A7S3YTV1</accession>
<evidence type="ECO:0000256" key="4">
    <source>
        <dbReference type="ARBA" id="ARBA00023136"/>
    </source>
</evidence>
<feature type="transmembrane region" description="Helical" evidence="5">
    <location>
        <begin position="44"/>
        <end position="66"/>
    </location>
</feature>
<keyword evidence="4 5" id="KW-0472">Membrane</keyword>
<dbReference type="AlphaFoldDB" id="A0A7S3YTV1"/>
<organism evidence="7">
    <name type="scientific">Lotharella globosa</name>
    <dbReference type="NCBI Taxonomy" id="91324"/>
    <lineage>
        <taxon>Eukaryota</taxon>
        <taxon>Sar</taxon>
        <taxon>Rhizaria</taxon>
        <taxon>Cercozoa</taxon>
        <taxon>Chlorarachniophyceae</taxon>
        <taxon>Lotharella</taxon>
    </lineage>
</organism>
<evidence type="ECO:0000256" key="2">
    <source>
        <dbReference type="ARBA" id="ARBA00022692"/>
    </source>
</evidence>
<proteinExistence type="predicted"/>
<feature type="transmembrane region" description="Helical" evidence="5">
    <location>
        <begin position="148"/>
        <end position="172"/>
    </location>
</feature>
<name>A0A7S3YTV1_9EUKA</name>
<feature type="domain" description="Amino acid transporter transmembrane" evidence="6">
    <location>
        <begin position="2"/>
        <end position="168"/>
    </location>
</feature>
<evidence type="ECO:0000259" key="6">
    <source>
        <dbReference type="Pfam" id="PF01490"/>
    </source>
</evidence>
<evidence type="ECO:0000313" key="7">
    <source>
        <dbReference type="EMBL" id="CAE0661768.1"/>
    </source>
</evidence>
<comment type="subcellular location">
    <subcellularLocation>
        <location evidence="1">Membrane</location>
        <topology evidence="1">Multi-pass membrane protein</topology>
    </subcellularLocation>
</comment>
<evidence type="ECO:0000256" key="3">
    <source>
        <dbReference type="ARBA" id="ARBA00022989"/>
    </source>
</evidence>
<dbReference type="EMBL" id="HBIV01018432">
    <property type="protein sequence ID" value="CAE0661768.1"/>
    <property type="molecule type" value="Transcribed_RNA"/>
</dbReference>
<keyword evidence="3 5" id="KW-1133">Transmembrane helix</keyword>
<feature type="transmembrane region" description="Helical" evidence="5">
    <location>
        <begin position="111"/>
        <end position="136"/>
    </location>
</feature>
<dbReference type="PANTHER" id="PTHR22950">
    <property type="entry name" value="AMINO ACID TRANSPORTER"/>
    <property type="match status" value="1"/>
</dbReference>
<dbReference type="GO" id="GO:0015179">
    <property type="term" value="F:L-amino acid transmembrane transporter activity"/>
    <property type="evidence" value="ECO:0007669"/>
    <property type="project" value="TreeGrafter"/>
</dbReference>
<dbReference type="InterPro" id="IPR013057">
    <property type="entry name" value="AA_transpt_TM"/>
</dbReference>
<gene>
    <name evidence="7" type="ORF">LGLO00237_LOCUS13363</name>
</gene>
<evidence type="ECO:0000256" key="5">
    <source>
        <dbReference type="SAM" id="Phobius"/>
    </source>
</evidence>
<keyword evidence="2 5" id="KW-0812">Transmembrane</keyword>
<dbReference type="GO" id="GO:0016020">
    <property type="term" value="C:membrane"/>
    <property type="evidence" value="ECO:0007669"/>
    <property type="project" value="UniProtKB-SubCell"/>
</dbReference>
<dbReference type="Pfam" id="PF01490">
    <property type="entry name" value="Aa_trans"/>
    <property type="match status" value="1"/>
</dbReference>
<evidence type="ECO:0000256" key="1">
    <source>
        <dbReference type="ARBA" id="ARBA00004141"/>
    </source>
</evidence>
<feature type="transmembrane region" description="Helical" evidence="5">
    <location>
        <begin position="87"/>
        <end position="105"/>
    </location>
</feature>
<protein>
    <recommendedName>
        <fullName evidence="6">Amino acid transporter transmembrane domain-containing protein</fullName>
    </recommendedName>
</protein>
<reference evidence="7" key="1">
    <citation type="submission" date="2021-01" db="EMBL/GenBank/DDBJ databases">
        <authorList>
            <person name="Corre E."/>
            <person name="Pelletier E."/>
            <person name="Niang G."/>
            <person name="Scheremetjew M."/>
            <person name="Finn R."/>
            <person name="Kale V."/>
            <person name="Holt S."/>
            <person name="Cochrane G."/>
            <person name="Meng A."/>
            <person name="Brown T."/>
            <person name="Cohen L."/>
        </authorList>
    </citation>
    <scope>NUCLEOTIDE SEQUENCE</scope>
    <source>
        <strain evidence="7">CCCM811</strain>
    </source>
</reference>